<evidence type="ECO:0000256" key="3">
    <source>
        <dbReference type="ARBA" id="ARBA00022777"/>
    </source>
</evidence>
<dbReference type="CDD" id="cd14014">
    <property type="entry name" value="STKc_PknB_like"/>
    <property type="match status" value="1"/>
</dbReference>
<dbReference type="EMBL" id="MFGW01000016">
    <property type="protein sequence ID" value="OGF68140.1"/>
    <property type="molecule type" value="Genomic_DNA"/>
</dbReference>
<evidence type="ECO:0000256" key="2">
    <source>
        <dbReference type="ARBA" id="ARBA00022741"/>
    </source>
</evidence>
<feature type="compositionally biased region" description="Basic and acidic residues" evidence="6">
    <location>
        <begin position="1"/>
        <end position="29"/>
    </location>
</feature>
<dbReference type="GO" id="GO:0005524">
    <property type="term" value="F:ATP binding"/>
    <property type="evidence" value="ECO:0007669"/>
    <property type="project" value="UniProtKB-UniRule"/>
</dbReference>
<dbReference type="SMART" id="SM00220">
    <property type="entry name" value="S_TKc"/>
    <property type="match status" value="1"/>
</dbReference>
<evidence type="ECO:0000256" key="1">
    <source>
        <dbReference type="ARBA" id="ARBA00022679"/>
    </source>
</evidence>
<keyword evidence="1" id="KW-0808">Transferase</keyword>
<protein>
    <recommendedName>
        <fullName evidence="7">Protein kinase domain-containing protein</fullName>
    </recommendedName>
</protein>
<accession>A0A1F5VXM7</accession>
<feature type="region of interest" description="Disordered" evidence="6">
    <location>
        <begin position="1"/>
        <end position="38"/>
    </location>
</feature>
<dbReference type="InterPro" id="IPR008271">
    <property type="entry name" value="Ser/Thr_kinase_AS"/>
</dbReference>
<sequence length="342" mass="38977">MNNDEQDKTLPAEKSNSEPKQKSDSDQDTMHVSSSEGMLLQAPEVPVECWERYEFIEFIGEGGMGSVYKARDPRLNRIVALKFLRGDDSRLVHRFMQEAIAQARVEHENVCKIFEVGDVRGNLYIAMQFIDGIPLKKACSLLTLAKKVQVMIQVAEGMQAAHRSGLIHRDIKPDNIMLEQTPEEKWHPYIMDFGLAREQSTPGITVSGMIMGTPAYMSPEQARGEVRTLDSRTDIFSYGATMYELLCGQAPFAGESTIEIMRKTIPKRSIKRRRHMRNCHGCMKQKNLRAIYRLYSGMNNAKKVVMIMHSSTIRKQEMPIKRLWRWGGAMLNVMKASASLSW</sequence>
<name>A0A1F5VXM7_9BACT</name>
<comment type="caution">
    <text evidence="8">The sequence shown here is derived from an EMBL/GenBank/DDBJ whole genome shotgun (WGS) entry which is preliminary data.</text>
</comment>
<gene>
    <name evidence="8" type="ORF">A2Y62_19515</name>
</gene>
<organism evidence="8 9">
    <name type="scientific">Candidatus Fischerbacteria bacterium RBG_13_37_8</name>
    <dbReference type="NCBI Taxonomy" id="1817863"/>
    <lineage>
        <taxon>Bacteria</taxon>
        <taxon>Candidatus Fischeribacteriota</taxon>
    </lineage>
</organism>
<keyword evidence="2 5" id="KW-0547">Nucleotide-binding</keyword>
<evidence type="ECO:0000259" key="7">
    <source>
        <dbReference type="PROSITE" id="PS50011"/>
    </source>
</evidence>
<proteinExistence type="predicted"/>
<keyword evidence="4 5" id="KW-0067">ATP-binding</keyword>
<evidence type="ECO:0000313" key="8">
    <source>
        <dbReference type="EMBL" id="OGF68140.1"/>
    </source>
</evidence>
<dbReference type="PROSITE" id="PS00108">
    <property type="entry name" value="PROTEIN_KINASE_ST"/>
    <property type="match status" value="1"/>
</dbReference>
<dbReference type="PROSITE" id="PS00107">
    <property type="entry name" value="PROTEIN_KINASE_ATP"/>
    <property type="match status" value="1"/>
</dbReference>
<dbReference type="AlphaFoldDB" id="A0A1F5VXM7"/>
<dbReference type="SUPFAM" id="SSF56112">
    <property type="entry name" value="Protein kinase-like (PK-like)"/>
    <property type="match status" value="1"/>
</dbReference>
<keyword evidence="3" id="KW-0418">Kinase</keyword>
<dbReference type="InterPro" id="IPR000719">
    <property type="entry name" value="Prot_kinase_dom"/>
</dbReference>
<evidence type="ECO:0000313" key="9">
    <source>
        <dbReference type="Proteomes" id="UP000178943"/>
    </source>
</evidence>
<dbReference type="GO" id="GO:0004674">
    <property type="term" value="F:protein serine/threonine kinase activity"/>
    <property type="evidence" value="ECO:0007669"/>
    <property type="project" value="TreeGrafter"/>
</dbReference>
<dbReference type="STRING" id="1817863.A2Y62_19515"/>
<dbReference type="InterPro" id="IPR017441">
    <property type="entry name" value="Protein_kinase_ATP_BS"/>
</dbReference>
<feature type="domain" description="Protein kinase" evidence="7">
    <location>
        <begin position="53"/>
        <end position="342"/>
    </location>
</feature>
<dbReference type="PANTHER" id="PTHR43289:SF6">
    <property type="entry name" value="SERINE_THREONINE-PROTEIN KINASE NEKL-3"/>
    <property type="match status" value="1"/>
</dbReference>
<evidence type="ECO:0000256" key="5">
    <source>
        <dbReference type="PROSITE-ProRule" id="PRU10141"/>
    </source>
</evidence>
<dbReference type="Pfam" id="PF00069">
    <property type="entry name" value="Pkinase"/>
    <property type="match status" value="1"/>
</dbReference>
<evidence type="ECO:0000256" key="4">
    <source>
        <dbReference type="ARBA" id="ARBA00022840"/>
    </source>
</evidence>
<feature type="binding site" evidence="5">
    <location>
        <position position="82"/>
    </location>
    <ligand>
        <name>ATP</name>
        <dbReference type="ChEBI" id="CHEBI:30616"/>
    </ligand>
</feature>
<evidence type="ECO:0000256" key="6">
    <source>
        <dbReference type="SAM" id="MobiDB-lite"/>
    </source>
</evidence>
<reference evidence="8 9" key="1">
    <citation type="journal article" date="2016" name="Nat. Commun.">
        <title>Thousands of microbial genomes shed light on interconnected biogeochemical processes in an aquifer system.</title>
        <authorList>
            <person name="Anantharaman K."/>
            <person name="Brown C.T."/>
            <person name="Hug L.A."/>
            <person name="Sharon I."/>
            <person name="Castelle C.J."/>
            <person name="Probst A.J."/>
            <person name="Thomas B.C."/>
            <person name="Singh A."/>
            <person name="Wilkins M.J."/>
            <person name="Karaoz U."/>
            <person name="Brodie E.L."/>
            <person name="Williams K.H."/>
            <person name="Hubbard S.S."/>
            <person name="Banfield J.F."/>
        </authorList>
    </citation>
    <scope>NUCLEOTIDE SEQUENCE [LARGE SCALE GENOMIC DNA]</scope>
</reference>
<dbReference type="Proteomes" id="UP000178943">
    <property type="component" value="Unassembled WGS sequence"/>
</dbReference>
<dbReference type="Gene3D" id="1.10.510.10">
    <property type="entry name" value="Transferase(Phosphotransferase) domain 1"/>
    <property type="match status" value="1"/>
</dbReference>
<dbReference type="PROSITE" id="PS50011">
    <property type="entry name" value="PROTEIN_KINASE_DOM"/>
    <property type="match status" value="1"/>
</dbReference>
<dbReference type="InterPro" id="IPR011009">
    <property type="entry name" value="Kinase-like_dom_sf"/>
</dbReference>
<dbReference type="Gene3D" id="3.30.200.20">
    <property type="entry name" value="Phosphorylase Kinase, domain 1"/>
    <property type="match status" value="1"/>
</dbReference>
<dbReference type="PANTHER" id="PTHR43289">
    <property type="entry name" value="MITOGEN-ACTIVATED PROTEIN KINASE KINASE KINASE 20-RELATED"/>
    <property type="match status" value="1"/>
</dbReference>